<keyword evidence="8" id="KW-1185">Reference proteome</keyword>
<evidence type="ECO:0000256" key="2">
    <source>
        <dbReference type="ARBA" id="ARBA00010989"/>
    </source>
</evidence>
<comment type="caution">
    <text evidence="7">The sequence shown here is derived from an EMBL/GenBank/DDBJ whole genome shotgun (WGS) entry which is preliminary data.</text>
</comment>
<dbReference type="Pfam" id="PF01266">
    <property type="entry name" value="DAO"/>
    <property type="match status" value="1"/>
</dbReference>
<organism evidence="7 8">
    <name type="scientific">Podospora pseudocomata</name>
    <dbReference type="NCBI Taxonomy" id="2093779"/>
    <lineage>
        <taxon>Eukaryota</taxon>
        <taxon>Fungi</taxon>
        <taxon>Dikarya</taxon>
        <taxon>Ascomycota</taxon>
        <taxon>Pezizomycotina</taxon>
        <taxon>Sordariomycetes</taxon>
        <taxon>Sordariomycetidae</taxon>
        <taxon>Sordariales</taxon>
        <taxon>Podosporaceae</taxon>
        <taxon>Podospora</taxon>
    </lineage>
</organism>
<evidence type="ECO:0000256" key="4">
    <source>
        <dbReference type="ARBA" id="ARBA00022827"/>
    </source>
</evidence>
<reference evidence="7 8" key="1">
    <citation type="journal article" date="2023" name="bioRxiv">
        <title>High-quality genome assemblies of four members of thePodospora anserinaspecies complex.</title>
        <authorList>
            <person name="Ament-Velasquez S.L."/>
            <person name="Vogan A.A."/>
            <person name="Wallerman O."/>
            <person name="Hartmann F."/>
            <person name="Gautier V."/>
            <person name="Silar P."/>
            <person name="Giraud T."/>
            <person name="Johannesson H."/>
        </authorList>
    </citation>
    <scope>NUCLEOTIDE SEQUENCE [LARGE SCALE GENOMIC DNA]</scope>
    <source>
        <strain evidence="7 8">CBS 415.72m</strain>
    </source>
</reference>
<dbReference type="SUPFAM" id="SSF51905">
    <property type="entry name" value="FAD/NAD(P)-binding domain"/>
    <property type="match status" value="1"/>
</dbReference>
<dbReference type="InterPro" id="IPR006076">
    <property type="entry name" value="FAD-dep_OxRdtase"/>
</dbReference>
<dbReference type="GeneID" id="87911824"/>
<evidence type="ECO:0000259" key="6">
    <source>
        <dbReference type="Pfam" id="PF01266"/>
    </source>
</evidence>
<keyword evidence="4" id="KW-0274">FAD</keyword>
<sequence length="488" mass="54266">MLTEVFNVVVVGGGPVGLAAAYEVGKTGASVIVLEQNNFFNQAGSSNDLARMFRTMYTEDFMADLAKDAMKLWDKLEKDSGSSLRWMSGLLNFGDKNFGGDSPEGTLMVTAKEIEERYSFKNPPPEWIGLFAPDNGVINVQLLLRSLLSLAKDYGAEAKQHTRVERIIPSTTDKTIWEVHAIRHDTDPALFKAKRIVIASGAYVNHVLRPSFGIFLDLDIWEMVASYFNTNPGLNGTIFPSMWFQFVPNKHRRSQLFYGFPTVPWGPPNVTRIAVDAVTRRIKDPGERLTNVVNPADIRDTQVFIKKHVVGVDATVPAFTLSCLQTNVFDNMFVLDYLPKEYLAGGAEKSVLVFTAGWAMKFVPLLGKTLAEMALDGKSDYARKEFEITRKDKKGKGIIKRVVRGKRGDHSMMMEELDVDDEVEGESAFTYEEQASGSSIRECQNVGNREYIRGFVNVRLQTTQAISSTPLPSATSISVSVGLHHVTL</sequence>
<comment type="similarity">
    <text evidence="2">Belongs to the MSOX/MTOX family.</text>
</comment>
<protein>
    <recommendedName>
        <fullName evidence="6">FAD dependent oxidoreductase domain-containing protein</fullName>
    </recommendedName>
</protein>
<keyword evidence="3" id="KW-0285">Flavoprotein</keyword>
<dbReference type="InterPro" id="IPR045170">
    <property type="entry name" value="MTOX"/>
</dbReference>
<dbReference type="Gene3D" id="3.50.50.60">
    <property type="entry name" value="FAD/NAD(P)-binding domain"/>
    <property type="match status" value="1"/>
</dbReference>
<evidence type="ECO:0000313" key="8">
    <source>
        <dbReference type="Proteomes" id="UP001323405"/>
    </source>
</evidence>
<dbReference type="InterPro" id="IPR036188">
    <property type="entry name" value="FAD/NAD-bd_sf"/>
</dbReference>
<evidence type="ECO:0000256" key="5">
    <source>
        <dbReference type="ARBA" id="ARBA00023002"/>
    </source>
</evidence>
<name>A0ABR0G7C1_9PEZI</name>
<gene>
    <name evidence="7" type="ORF">QC762_602240</name>
</gene>
<evidence type="ECO:0000313" key="7">
    <source>
        <dbReference type="EMBL" id="KAK4651592.1"/>
    </source>
</evidence>
<evidence type="ECO:0000256" key="3">
    <source>
        <dbReference type="ARBA" id="ARBA00022630"/>
    </source>
</evidence>
<dbReference type="RefSeq" id="XP_062740567.1">
    <property type="nucleotide sequence ID" value="XM_062891917.1"/>
</dbReference>
<dbReference type="PANTHER" id="PTHR10961:SF7">
    <property type="entry name" value="FAD DEPENDENT OXIDOREDUCTASE DOMAIN-CONTAINING PROTEIN"/>
    <property type="match status" value="1"/>
</dbReference>
<feature type="domain" description="FAD dependent oxidoreductase" evidence="6">
    <location>
        <begin position="8"/>
        <end position="373"/>
    </location>
</feature>
<dbReference type="EMBL" id="JAFFHA010000008">
    <property type="protein sequence ID" value="KAK4651592.1"/>
    <property type="molecule type" value="Genomic_DNA"/>
</dbReference>
<accession>A0ABR0G7C1</accession>
<keyword evidence="5" id="KW-0560">Oxidoreductase</keyword>
<dbReference type="Proteomes" id="UP001323405">
    <property type="component" value="Unassembled WGS sequence"/>
</dbReference>
<dbReference type="PANTHER" id="PTHR10961">
    <property type="entry name" value="PEROXISOMAL SARCOSINE OXIDASE"/>
    <property type="match status" value="1"/>
</dbReference>
<proteinExistence type="inferred from homology"/>
<evidence type="ECO:0000256" key="1">
    <source>
        <dbReference type="ARBA" id="ARBA00001974"/>
    </source>
</evidence>
<comment type="cofactor">
    <cofactor evidence="1">
        <name>FAD</name>
        <dbReference type="ChEBI" id="CHEBI:57692"/>
    </cofactor>
</comment>
<dbReference type="Gene3D" id="3.30.9.10">
    <property type="entry name" value="D-Amino Acid Oxidase, subunit A, domain 2"/>
    <property type="match status" value="1"/>
</dbReference>